<comment type="caution">
    <text evidence="2">The sequence shown here is derived from an EMBL/GenBank/DDBJ whole genome shotgun (WGS) entry which is preliminary data.</text>
</comment>
<feature type="compositionally biased region" description="Polar residues" evidence="1">
    <location>
        <begin position="223"/>
        <end position="235"/>
    </location>
</feature>
<feature type="region of interest" description="Disordered" evidence="1">
    <location>
        <begin position="214"/>
        <end position="368"/>
    </location>
</feature>
<dbReference type="InParanoid" id="A0A066VMB1"/>
<organism evidence="2 3">
    <name type="scientific">Tilletiaria anomala (strain ATCC 24038 / CBS 436.72 / UBC 951)</name>
    <dbReference type="NCBI Taxonomy" id="1037660"/>
    <lineage>
        <taxon>Eukaryota</taxon>
        <taxon>Fungi</taxon>
        <taxon>Dikarya</taxon>
        <taxon>Basidiomycota</taxon>
        <taxon>Ustilaginomycotina</taxon>
        <taxon>Exobasidiomycetes</taxon>
        <taxon>Georgefischeriales</taxon>
        <taxon>Tilletiariaceae</taxon>
        <taxon>Tilletiaria</taxon>
    </lineage>
</organism>
<name>A0A066VMB1_TILAU</name>
<dbReference type="GeneID" id="25261695"/>
<feature type="compositionally biased region" description="Gly residues" evidence="1">
    <location>
        <begin position="542"/>
        <end position="555"/>
    </location>
</feature>
<feature type="compositionally biased region" description="Low complexity" evidence="1">
    <location>
        <begin position="576"/>
        <end position="594"/>
    </location>
</feature>
<dbReference type="Proteomes" id="UP000027361">
    <property type="component" value="Unassembled WGS sequence"/>
</dbReference>
<reference evidence="2 3" key="1">
    <citation type="submission" date="2014-05" db="EMBL/GenBank/DDBJ databases">
        <title>Draft genome sequence of a rare smut relative, Tilletiaria anomala UBC 951.</title>
        <authorList>
            <consortium name="DOE Joint Genome Institute"/>
            <person name="Toome M."/>
            <person name="Kuo A."/>
            <person name="Henrissat B."/>
            <person name="Lipzen A."/>
            <person name="Tritt A."/>
            <person name="Yoshinaga Y."/>
            <person name="Zane M."/>
            <person name="Barry K."/>
            <person name="Grigoriev I.V."/>
            <person name="Spatafora J.W."/>
            <person name="Aimea M.C."/>
        </authorList>
    </citation>
    <scope>NUCLEOTIDE SEQUENCE [LARGE SCALE GENOMIC DNA]</scope>
    <source>
        <strain evidence="2 3">UBC 951</strain>
    </source>
</reference>
<feature type="compositionally biased region" description="Pro residues" evidence="1">
    <location>
        <begin position="44"/>
        <end position="62"/>
    </location>
</feature>
<dbReference type="AlphaFoldDB" id="A0A066VMB1"/>
<dbReference type="SUPFAM" id="SSF50685">
    <property type="entry name" value="Barwin-like endoglucanases"/>
    <property type="match status" value="1"/>
</dbReference>
<dbReference type="InterPro" id="IPR036908">
    <property type="entry name" value="RlpA-like_sf"/>
</dbReference>
<evidence type="ECO:0008006" key="4">
    <source>
        <dbReference type="Google" id="ProtNLM"/>
    </source>
</evidence>
<feature type="compositionally biased region" description="Acidic residues" evidence="1">
    <location>
        <begin position="557"/>
        <end position="575"/>
    </location>
</feature>
<feature type="compositionally biased region" description="Low complexity" evidence="1">
    <location>
        <begin position="249"/>
        <end position="268"/>
    </location>
</feature>
<evidence type="ECO:0000313" key="2">
    <source>
        <dbReference type="EMBL" id="KDN42852.1"/>
    </source>
</evidence>
<dbReference type="RefSeq" id="XP_013242186.1">
    <property type="nucleotide sequence ID" value="XM_013386732.1"/>
</dbReference>
<evidence type="ECO:0000256" key="1">
    <source>
        <dbReference type="SAM" id="MobiDB-lite"/>
    </source>
</evidence>
<dbReference type="STRING" id="1037660.A0A066VMB1"/>
<dbReference type="HOGENOM" id="CLU_379061_0_0_1"/>
<feature type="compositionally biased region" description="Low complexity" evidence="1">
    <location>
        <begin position="602"/>
        <end position="625"/>
    </location>
</feature>
<gene>
    <name evidence="2" type="ORF">K437DRAFT_156557</name>
</gene>
<dbReference type="OrthoDB" id="623670at2759"/>
<dbReference type="Gene3D" id="2.40.40.10">
    <property type="entry name" value="RlpA-like domain"/>
    <property type="match status" value="1"/>
</dbReference>
<sequence>MSAVMPARGESGPVLTRVSTLSLVRHQHYLVLVFSLALLPPSLHPPSPASPSSPSTPRPHTPPSFTAVQIRSVLMTPKHCSCSQSDPLSRRRTHHSPYSHLCPPPPFLSGSFLATCIAPDSFATCQQNPRNSLASPNNTTLVAFLSLPPFLPLSGGQHVFSATMKSNFALCAFTALFSLIATPASVAAHGSHNDISGLAVRHHGHHAKRIAKQLIHSRRNETDSASSSDGIQSDHNVWKGVAASGSDKSSPTNNVNSNNSDNSNSNYNDNKDDDNNPTPSSPSKWHTPASFSYHTGSGSAPSSQSQTKADSSDGHTSFSSHGKVIVTHEKPKPYTPSKDNYDDSDDDNDDISSSSSHHNPTGTWKLLSPAATNGQHIGTPKNGMTHTVSNHGGNNTHITLHNGTSSVNGTAHKGTTLNNATAMSPFNKSDGKFNASLLYAGDVFANAKYLGNGTFACKIMQSTKVDGAIYRNVTYTPKEMSAWTKKQGVDVCHKKPVATSSSSHHSTAKATYSGSAASAKATHKASNAVASSPSYDSVNSGGSSGVWSGSGGSDGSSGDEVDCDEEDDNGDDGGDDNNSNVSKPSSAASKATSNVHAAATASSSSSNSKSSSVSTSSSSSSSSGSLGQWISNAFATYYLQNNNAGSCGKVHSDSDRIVALTPTYNGNNQACGKQVRICVANNKSKCVTATVADLCPTCITPNSIDLSRGTFQALESNLGVGQFAITWAFSN</sequence>
<evidence type="ECO:0000313" key="3">
    <source>
        <dbReference type="Proteomes" id="UP000027361"/>
    </source>
</evidence>
<dbReference type="CDD" id="cd22191">
    <property type="entry name" value="DPBB_RlpA_EXP_N-like"/>
    <property type="match status" value="1"/>
</dbReference>
<protein>
    <recommendedName>
        <fullName evidence="4">RlpA-like protein double-psi beta-barrel domain-containing protein</fullName>
    </recommendedName>
</protein>
<feature type="compositionally biased region" description="Polar residues" evidence="1">
    <location>
        <begin position="289"/>
        <end position="320"/>
    </location>
</feature>
<keyword evidence="3" id="KW-1185">Reference proteome</keyword>
<feature type="region of interest" description="Disordered" evidence="1">
    <location>
        <begin position="529"/>
        <end position="625"/>
    </location>
</feature>
<dbReference type="EMBL" id="JMSN01000066">
    <property type="protein sequence ID" value="KDN42852.1"/>
    <property type="molecule type" value="Genomic_DNA"/>
</dbReference>
<feature type="region of interest" description="Disordered" evidence="1">
    <location>
        <begin position="44"/>
        <end position="64"/>
    </location>
</feature>
<accession>A0A066VMB1</accession>
<proteinExistence type="predicted"/>